<protein>
    <submittedName>
        <fullName evidence="1">Uncharacterized protein</fullName>
    </submittedName>
</protein>
<evidence type="ECO:0000313" key="1">
    <source>
        <dbReference type="EMBL" id="CAB4125764.1"/>
    </source>
</evidence>
<reference evidence="1" key="1">
    <citation type="submission" date="2020-04" db="EMBL/GenBank/DDBJ databases">
        <authorList>
            <person name="Chiriac C."/>
            <person name="Salcher M."/>
            <person name="Ghai R."/>
            <person name="Kavagutti S V."/>
        </authorList>
    </citation>
    <scope>NUCLEOTIDE SEQUENCE</scope>
</reference>
<organism evidence="1">
    <name type="scientific">uncultured Caudovirales phage</name>
    <dbReference type="NCBI Taxonomy" id="2100421"/>
    <lineage>
        <taxon>Viruses</taxon>
        <taxon>Duplodnaviria</taxon>
        <taxon>Heunggongvirae</taxon>
        <taxon>Uroviricota</taxon>
        <taxon>Caudoviricetes</taxon>
        <taxon>Peduoviridae</taxon>
        <taxon>Maltschvirus</taxon>
        <taxon>Maltschvirus maltsch</taxon>
    </lineage>
</organism>
<gene>
    <name evidence="1" type="ORF">UFOVP54_223</name>
</gene>
<name>A0A6J5KTH0_9CAUD</name>
<dbReference type="EMBL" id="LR796188">
    <property type="protein sequence ID" value="CAB4125764.1"/>
    <property type="molecule type" value="Genomic_DNA"/>
</dbReference>
<proteinExistence type="predicted"/>
<accession>A0A6J5KTH0</accession>
<sequence length="78" mass="9315">MKQTAVEWLEDRILQVPDKVWEDLFEQAKEMEKQQQGYSEENIKKAYCDGSNLDYSIMISTKEGSEMLNKWFEQFKKA</sequence>